<protein>
    <submittedName>
        <fullName evidence="3">Serine/threonine-protein kinase/endoribonuclease IRE1b-like protein</fullName>
    </submittedName>
</protein>
<feature type="compositionally biased region" description="Acidic residues" evidence="1">
    <location>
        <begin position="651"/>
        <end position="664"/>
    </location>
</feature>
<accession>A0ABQ4Y6A9</accession>
<dbReference type="SUPFAM" id="SSF56112">
    <property type="entry name" value="Protein kinase-like (PK-like)"/>
    <property type="match status" value="1"/>
</dbReference>
<dbReference type="Proteomes" id="UP001151760">
    <property type="component" value="Unassembled WGS sequence"/>
</dbReference>
<dbReference type="SMART" id="SM00220">
    <property type="entry name" value="S_TKc"/>
    <property type="match status" value="1"/>
</dbReference>
<evidence type="ECO:0000313" key="4">
    <source>
        <dbReference type="Proteomes" id="UP001151760"/>
    </source>
</evidence>
<evidence type="ECO:0000313" key="3">
    <source>
        <dbReference type="EMBL" id="GJS72721.1"/>
    </source>
</evidence>
<organism evidence="3 4">
    <name type="scientific">Tanacetum coccineum</name>
    <dbReference type="NCBI Taxonomy" id="301880"/>
    <lineage>
        <taxon>Eukaryota</taxon>
        <taxon>Viridiplantae</taxon>
        <taxon>Streptophyta</taxon>
        <taxon>Embryophyta</taxon>
        <taxon>Tracheophyta</taxon>
        <taxon>Spermatophyta</taxon>
        <taxon>Magnoliopsida</taxon>
        <taxon>eudicotyledons</taxon>
        <taxon>Gunneridae</taxon>
        <taxon>Pentapetalae</taxon>
        <taxon>asterids</taxon>
        <taxon>campanulids</taxon>
        <taxon>Asterales</taxon>
        <taxon>Asteraceae</taxon>
        <taxon>Asteroideae</taxon>
        <taxon>Anthemideae</taxon>
        <taxon>Anthemidinae</taxon>
        <taxon>Tanacetum</taxon>
    </lineage>
</organism>
<evidence type="ECO:0000256" key="1">
    <source>
        <dbReference type="SAM" id="MobiDB-lite"/>
    </source>
</evidence>
<feature type="domain" description="Protein kinase" evidence="2">
    <location>
        <begin position="368"/>
        <end position="616"/>
    </location>
</feature>
<proteinExistence type="predicted"/>
<sequence>MAEMMLNLQMGSSANWDDDADGLNEIVEGSIMDLATGWWEPFMDVLIMADLNGTLHLVDLVGRRIYWSSATEEQIYAAHHSKNSNFYLDFGHDNNLYICKDTPQLSFKLPLNDIDEFIENQPKEYLDELWLDLDTASLLRVERVDHEIACYSLKNGERLWYLKFSDFKAKMDCGCGGITRCDCYPPIHVYGTHQPGRLAFIFKKHDLYINDESQLLLDYECFQEKDEDDTTVIHVPTKKKNKTAANADEQKELNETENGLISQCQTDKLLVTDITNQYDTKAIPVPSKLSLLWPQRFTCADSGLFKRVVALGLVGSQCRVGNTGNLKYRRARKTIERKTTTNTDEKMRKELNEIDNDLISQCQSDKLLATDKELGKGSNNLNVSKGKCDGLDVAVTANVNGDKDVETEVQNPEVPDPNYNLVGFHFVKFHLGFAYLVSKRCVCSLHDLMSLVNNLPFQVQRTTEVVKAMEFLLKPNNWVELTRDIAEELLNLHKNGNAHGDLSPHNVYIGINNNAIIPKRLNADMSSLSNDAASKSCSHSKAIDCYNMGRIIVFIASNGKHEFCDASKNDMNNSKDRQDLKLIKDEPEAYDLASKLLHHDPLLRPTAAFVCSHILYWKDHDDVVVLENSETKEEDVKEDESDHNKERYTFEEDDDDDGEFDDLD</sequence>
<keyword evidence="4" id="KW-1185">Reference proteome</keyword>
<feature type="compositionally biased region" description="Basic and acidic residues" evidence="1">
    <location>
        <begin position="629"/>
        <end position="650"/>
    </location>
</feature>
<dbReference type="InterPro" id="IPR045133">
    <property type="entry name" value="IRE1/2-like"/>
</dbReference>
<dbReference type="InterPro" id="IPR011009">
    <property type="entry name" value="Kinase-like_dom_sf"/>
</dbReference>
<dbReference type="InterPro" id="IPR000719">
    <property type="entry name" value="Prot_kinase_dom"/>
</dbReference>
<dbReference type="EMBL" id="BQNB010010099">
    <property type="protein sequence ID" value="GJS72721.1"/>
    <property type="molecule type" value="Genomic_DNA"/>
</dbReference>
<dbReference type="PROSITE" id="PS50011">
    <property type="entry name" value="PROTEIN_KINASE_DOM"/>
    <property type="match status" value="1"/>
</dbReference>
<gene>
    <name evidence="3" type="ORF">Tco_0705562</name>
</gene>
<dbReference type="PANTHER" id="PTHR13954:SF6">
    <property type="entry name" value="NON-SPECIFIC SERINE_THREONINE PROTEIN KINASE"/>
    <property type="match status" value="1"/>
</dbReference>
<dbReference type="Gene3D" id="1.10.510.10">
    <property type="entry name" value="Transferase(Phosphotransferase) domain 1"/>
    <property type="match status" value="1"/>
</dbReference>
<comment type="caution">
    <text evidence="3">The sequence shown here is derived from an EMBL/GenBank/DDBJ whole genome shotgun (WGS) entry which is preliminary data.</text>
</comment>
<name>A0ABQ4Y6A9_9ASTR</name>
<reference evidence="3" key="1">
    <citation type="journal article" date="2022" name="Int. J. Mol. Sci.">
        <title>Draft Genome of Tanacetum Coccineum: Genomic Comparison of Closely Related Tanacetum-Family Plants.</title>
        <authorList>
            <person name="Yamashiro T."/>
            <person name="Shiraishi A."/>
            <person name="Nakayama K."/>
            <person name="Satake H."/>
        </authorList>
    </citation>
    <scope>NUCLEOTIDE SEQUENCE</scope>
</reference>
<reference evidence="3" key="2">
    <citation type="submission" date="2022-01" db="EMBL/GenBank/DDBJ databases">
        <authorList>
            <person name="Yamashiro T."/>
            <person name="Shiraishi A."/>
            <person name="Satake H."/>
            <person name="Nakayama K."/>
        </authorList>
    </citation>
    <scope>NUCLEOTIDE SEQUENCE</scope>
</reference>
<evidence type="ECO:0000259" key="2">
    <source>
        <dbReference type="PROSITE" id="PS50011"/>
    </source>
</evidence>
<feature type="region of interest" description="Disordered" evidence="1">
    <location>
        <begin position="629"/>
        <end position="664"/>
    </location>
</feature>
<dbReference type="PANTHER" id="PTHR13954">
    <property type="entry name" value="IRE1-RELATED"/>
    <property type="match status" value="1"/>
</dbReference>